<evidence type="ECO:0000313" key="3">
    <source>
        <dbReference type="Proteomes" id="UP000835052"/>
    </source>
</evidence>
<keyword evidence="3" id="KW-1185">Reference proteome</keyword>
<comment type="caution">
    <text evidence="2">The sequence shown here is derived from an EMBL/GenBank/DDBJ whole genome shotgun (WGS) entry which is preliminary data.</text>
</comment>
<accession>A0A8S1HX45</accession>
<dbReference type="EMBL" id="CAJGYM010000243">
    <property type="protein sequence ID" value="CAD6200145.1"/>
    <property type="molecule type" value="Genomic_DNA"/>
</dbReference>
<organism evidence="2 3">
    <name type="scientific">Caenorhabditis auriculariae</name>
    <dbReference type="NCBI Taxonomy" id="2777116"/>
    <lineage>
        <taxon>Eukaryota</taxon>
        <taxon>Metazoa</taxon>
        <taxon>Ecdysozoa</taxon>
        <taxon>Nematoda</taxon>
        <taxon>Chromadorea</taxon>
        <taxon>Rhabditida</taxon>
        <taxon>Rhabditina</taxon>
        <taxon>Rhabditomorpha</taxon>
        <taxon>Rhabditoidea</taxon>
        <taxon>Rhabditidae</taxon>
        <taxon>Peloderinae</taxon>
        <taxon>Caenorhabditis</taxon>
    </lineage>
</organism>
<evidence type="ECO:0008006" key="4">
    <source>
        <dbReference type="Google" id="ProtNLM"/>
    </source>
</evidence>
<name>A0A8S1HX45_9PELO</name>
<feature type="signal peptide" evidence="1">
    <location>
        <begin position="1"/>
        <end position="18"/>
    </location>
</feature>
<sequence length="154" mass="17869">MGPFTVVLLLVVASTTLAVDILPTDKNRGGKDCAPFSAKAACTNVLHRAESLLAHREYEKYFDLFEEQAEYDVKGKNYKGRALLKYYAEMVSKHPVRHITFTLKNWEQSDNLRQAKCFLHHNSTLFSLNYNADYVYFLRQGEDCAYRVRRVEQH</sequence>
<feature type="chain" id="PRO_5035897497" description="DUF38 domain-containing protein" evidence="1">
    <location>
        <begin position="19"/>
        <end position="154"/>
    </location>
</feature>
<evidence type="ECO:0000313" key="2">
    <source>
        <dbReference type="EMBL" id="CAD6200145.1"/>
    </source>
</evidence>
<dbReference type="AlphaFoldDB" id="A0A8S1HX45"/>
<evidence type="ECO:0000256" key="1">
    <source>
        <dbReference type="SAM" id="SignalP"/>
    </source>
</evidence>
<dbReference type="Proteomes" id="UP000835052">
    <property type="component" value="Unassembled WGS sequence"/>
</dbReference>
<dbReference type="Gene3D" id="3.10.450.50">
    <property type="match status" value="1"/>
</dbReference>
<protein>
    <recommendedName>
        <fullName evidence="4">DUF38 domain-containing protein</fullName>
    </recommendedName>
</protein>
<gene>
    <name evidence="2" type="ORF">CAUJ_LOCUS16044</name>
</gene>
<proteinExistence type="predicted"/>
<reference evidence="2" key="1">
    <citation type="submission" date="2020-10" db="EMBL/GenBank/DDBJ databases">
        <authorList>
            <person name="Kikuchi T."/>
        </authorList>
    </citation>
    <scope>NUCLEOTIDE SEQUENCE</scope>
    <source>
        <strain evidence="2">NKZ352</strain>
    </source>
</reference>
<keyword evidence="1" id="KW-0732">Signal</keyword>